<dbReference type="Proteomes" id="UP000682403">
    <property type="component" value="Unassembled WGS sequence"/>
</dbReference>
<feature type="region of interest" description="Disordered" evidence="1">
    <location>
        <begin position="1"/>
        <end position="55"/>
    </location>
</feature>
<protein>
    <submittedName>
        <fullName evidence="2">Uncharacterized protein</fullName>
    </submittedName>
</protein>
<organism evidence="2 3">
    <name type="scientific">Metabacillus flavus</name>
    <dbReference type="NCBI Taxonomy" id="2823519"/>
    <lineage>
        <taxon>Bacteria</taxon>
        <taxon>Bacillati</taxon>
        <taxon>Bacillota</taxon>
        <taxon>Bacilli</taxon>
        <taxon>Bacillales</taxon>
        <taxon>Bacillaceae</taxon>
        <taxon>Metabacillus</taxon>
    </lineage>
</organism>
<dbReference type="EMBL" id="JAGVRK010000001">
    <property type="protein sequence ID" value="MBS2968541.1"/>
    <property type="molecule type" value="Genomic_DNA"/>
</dbReference>
<evidence type="ECO:0000313" key="3">
    <source>
        <dbReference type="Proteomes" id="UP000682403"/>
    </source>
</evidence>
<evidence type="ECO:0000256" key="1">
    <source>
        <dbReference type="SAM" id="MobiDB-lite"/>
    </source>
</evidence>
<accession>A0ABS5LD42</accession>
<proteinExistence type="predicted"/>
<dbReference type="RefSeq" id="WP_211562531.1">
    <property type="nucleotide sequence ID" value="NZ_JAGVRK010000001.1"/>
</dbReference>
<evidence type="ECO:0000313" key="2">
    <source>
        <dbReference type="EMBL" id="MBS2968541.1"/>
    </source>
</evidence>
<comment type="caution">
    <text evidence="2">The sequence shown here is derived from an EMBL/GenBank/DDBJ whole genome shotgun (WGS) entry which is preliminary data.</text>
</comment>
<keyword evidence="3" id="KW-1185">Reference proteome</keyword>
<name>A0ABS5LD42_9BACI</name>
<gene>
    <name evidence="2" type="ORF">J9317_07200</name>
</gene>
<sequence>MKRKAANHQALKNNNTPSESMAKTEFAAEFNHENPQKYANRNSKKGMQGKSEQSR</sequence>
<feature type="compositionally biased region" description="Polar residues" evidence="1">
    <location>
        <begin position="10"/>
        <end position="21"/>
    </location>
</feature>
<reference evidence="2 3" key="1">
    <citation type="submission" date="2021-04" db="EMBL/GenBank/DDBJ databases">
        <title>Metabacillus sp. strain KIGAM252 whole genome sequence.</title>
        <authorList>
            <person name="Seo M.-J."/>
            <person name="Cho E.-S."/>
            <person name="Hwang C.Y."/>
            <person name="Yoon D.J."/>
        </authorList>
    </citation>
    <scope>NUCLEOTIDE SEQUENCE [LARGE SCALE GENOMIC DNA]</scope>
    <source>
        <strain evidence="2 3">KIGAM252</strain>
    </source>
</reference>